<accession>A0A6P8WP38</accession>
<dbReference type="Proteomes" id="UP000515160">
    <property type="component" value="Chromosome 2L"/>
</dbReference>
<reference evidence="2" key="1">
    <citation type="submission" date="2025-08" db="UniProtKB">
        <authorList>
            <consortium name="RefSeq"/>
        </authorList>
    </citation>
    <scope>IDENTIFICATION</scope>
    <source>
        <strain evidence="2">15112-1751.03</strain>
        <tissue evidence="2">Whole Adult</tissue>
    </source>
</reference>
<keyword evidence="1" id="KW-1185">Reference proteome</keyword>
<name>A0A6P8WP38_DROAB</name>
<evidence type="ECO:0000313" key="2">
    <source>
        <dbReference type="RefSeq" id="XP_034099765.2"/>
    </source>
</evidence>
<dbReference type="GeneID" id="117564920"/>
<dbReference type="RefSeq" id="XP_034099765.2">
    <property type="nucleotide sequence ID" value="XM_034243874.2"/>
</dbReference>
<dbReference type="AlphaFoldDB" id="A0A6P8WP38"/>
<gene>
    <name evidence="2" type="primary">LOC117564920</name>
</gene>
<sequence>MDLRSQYHENIDIRNSQNECEIKLKNKDSANPVISSLKKELNDCQYSYGEIRYKLMSNGFTLRDTTTELTKCNSSLHEITNKLNCLQGDSSKCLTTTTSTTTTTTTPSFRIKERGSEEFDYYYD</sequence>
<organism evidence="1 2">
    <name type="scientific">Drosophila albomicans</name>
    <name type="common">Fruit fly</name>
    <dbReference type="NCBI Taxonomy" id="7291"/>
    <lineage>
        <taxon>Eukaryota</taxon>
        <taxon>Metazoa</taxon>
        <taxon>Ecdysozoa</taxon>
        <taxon>Arthropoda</taxon>
        <taxon>Hexapoda</taxon>
        <taxon>Insecta</taxon>
        <taxon>Pterygota</taxon>
        <taxon>Neoptera</taxon>
        <taxon>Endopterygota</taxon>
        <taxon>Diptera</taxon>
        <taxon>Brachycera</taxon>
        <taxon>Muscomorpha</taxon>
        <taxon>Ephydroidea</taxon>
        <taxon>Drosophilidae</taxon>
        <taxon>Drosophila</taxon>
    </lineage>
</organism>
<protein>
    <submittedName>
        <fullName evidence="2">Uncharacterized protein LOC117564920</fullName>
    </submittedName>
</protein>
<proteinExistence type="predicted"/>
<evidence type="ECO:0000313" key="1">
    <source>
        <dbReference type="Proteomes" id="UP000515160"/>
    </source>
</evidence>